<feature type="modified residue" description="4-aspartylphosphate" evidence="2">
    <location>
        <position position="57"/>
    </location>
</feature>
<evidence type="ECO:0000256" key="1">
    <source>
        <dbReference type="ARBA" id="ARBA00022553"/>
    </source>
</evidence>
<dbReference type="eggNOG" id="COG0784">
    <property type="taxonomic scope" value="Bacteria"/>
</dbReference>
<dbReference type="SMART" id="SM00448">
    <property type="entry name" value="REC"/>
    <property type="match status" value="1"/>
</dbReference>
<dbReference type="STRING" id="497965.Cyan7822_3351"/>
<dbReference type="InterPro" id="IPR011006">
    <property type="entry name" value="CheY-like_superfamily"/>
</dbReference>
<evidence type="ECO:0000259" key="3">
    <source>
        <dbReference type="PROSITE" id="PS50110"/>
    </source>
</evidence>
<protein>
    <submittedName>
        <fullName evidence="4">Response regulator receiver protein</fullName>
    </submittedName>
</protein>
<dbReference type="AlphaFoldDB" id="E0UDI8"/>
<organism evidence="4 5">
    <name type="scientific">Gloeothece verrucosa (strain PCC 7822)</name>
    <name type="common">Cyanothece sp. (strain PCC 7822)</name>
    <dbReference type="NCBI Taxonomy" id="497965"/>
    <lineage>
        <taxon>Bacteria</taxon>
        <taxon>Bacillati</taxon>
        <taxon>Cyanobacteriota</taxon>
        <taxon>Cyanophyceae</taxon>
        <taxon>Oscillatoriophycideae</taxon>
        <taxon>Chroococcales</taxon>
        <taxon>Aphanothecaceae</taxon>
        <taxon>Gloeothece</taxon>
        <taxon>Gloeothece verrucosa</taxon>
    </lineage>
</organism>
<dbReference type="InterPro" id="IPR050595">
    <property type="entry name" value="Bact_response_regulator"/>
</dbReference>
<evidence type="ECO:0000313" key="5">
    <source>
        <dbReference type="Proteomes" id="UP000008206"/>
    </source>
</evidence>
<reference evidence="5" key="1">
    <citation type="journal article" date="2011" name="MBio">
        <title>Novel metabolic attributes of the genus Cyanothece, comprising a group of unicellular nitrogen-fixing Cyanobacteria.</title>
        <authorList>
            <person name="Bandyopadhyay A."/>
            <person name="Elvitigala T."/>
            <person name="Welsh E."/>
            <person name="Stockel J."/>
            <person name="Liberton M."/>
            <person name="Min H."/>
            <person name="Sherman L.A."/>
            <person name="Pakrasi H.B."/>
        </authorList>
    </citation>
    <scope>NUCLEOTIDE SEQUENCE [LARGE SCALE GENOMIC DNA]</scope>
    <source>
        <strain evidence="5">PCC 7822</strain>
    </source>
</reference>
<feature type="domain" description="Response regulatory" evidence="3">
    <location>
        <begin position="8"/>
        <end position="97"/>
    </location>
</feature>
<dbReference type="CDD" id="cd17546">
    <property type="entry name" value="REC_hyHK_CKI1_RcsC-like"/>
    <property type="match status" value="1"/>
</dbReference>
<name>E0UDI8_GLOV7</name>
<dbReference type="EMBL" id="CP002198">
    <property type="protein sequence ID" value="ADN15301.1"/>
    <property type="molecule type" value="Genomic_DNA"/>
</dbReference>
<gene>
    <name evidence="4" type="ordered locus">Cyan7822_3351</name>
</gene>
<dbReference type="SUPFAM" id="SSF52172">
    <property type="entry name" value="CheY-like"/>
    <property type="match status" value="1"/>
</dbReference>
<dbReference type="Proteomes" id="UP000008206">
    <property type="component" value="Chromosome"/>
</dbReference>
<proteinExistence type="predicted"/>
<dbReference type="KEGG" id="cyj:Cyan7822_3351"/>
<dbReference type="GO" id="GO:0000160">
    <property type="term" value="P:phosphorelay signal transduction system"/>
    <property type="evidence" value="ECO:0007669"/>
    <property type="project" value="InterPro"/>
</dbReference>
<dbReference type="Pfam" id="PF00072">
    <property type="entry name" value="Response_reg"/>
    <property type="match status" value="1"/>
</dbReference>
<evidence type="ECO:0000256" key="2">
    <source>
        <dbReference type="PROSITE-ProRule" id="PRU00169"/>
    </source>
</evidence>
<keyword evidence="5" id="KW-1185">Reference proteome</keyword>
<accession>E0UDI8</accession>
<evidence type="ECO:0000313" key="4">
    <source>
        <dbReference type="EMBL" id="ADN15301.1"/>
    </source>
</evidence>
<sequence length="97" mass="10888">MKQSDKASILIVDDQPDNLMLLEYILNSLEQNVIKAGSGEEAIKAINQQDFAVMILDVNMPVMDGFQLAEYIRNQTDIEPTPIIFLTGDGNQRNQSF</sequence>
<dbReference type="PANTHER" id="PTHR44591">
    <property type="entry name" value="STRESS RESPONSE REGULATOR PROTEIN 1"/>
    <property type="match status" value="1"/>
</dbReference>
<dbReference type="PROSITE" id="PS50110">
    <property type="entry name" value="RESPONSE_REGULATORY"/>
    <property type="match status" value="1"/>
</dbReference>
<dbReference type="PANTHER" id="PTHR44591:SF3">
    <property type="entry name" value="RESPONSE REGULATORY DOMAIN-CONTAINING PROTEIN"/>
    <property type="match status" value="1"/>
</dbReference>
<dbReference type="HOGENOM" id="CLU_000445_69_12_3"/>
<dbReference type="RefSeq" id="WP_013323370.1">
    <property type="nucleotide sequence ID" value="NC_014501.1"/>
</dbReference>
<dbReference type="Gene3D" id="3.40.50.2300">
    <property type="match status" value="1"/>
</dbReference>
<dbReference type="InterPro" id="IPR001789">
    <property type="entry name" value="Sig_transdc_resp-reg_receiver"/>
</dbReference>
<dbReference type="OrthoDB" id="109585at2"/>
<keyword evidence="1 2" id="KW-0597">Phosphoprotein</keyword>